<keyword evidence="2" id="KW-0547">Nucleotide-binding</keyword>
<name>A0A9Q0LFX5_ANAIG</name>
<dbReference type="PROSITE" id="PS51419">
    <property type="entry name" value="RAB"/>
    <property type="match status" value="1"/>
</dbReference>
<dbReference type="CDD" id="cd00157">
    <property type="entry name" value="Rho"/>
    <property type="match status" value="1"/>
</dbReference>
<dbReference type="SUPFAM" id="SSF52540">
    <property type="entry name" value="P-loop containing nucleoside triphosphate hydrolases"/>
    <property type="match status" value="1"/>
</dbReference>
<comment type="similarity">
    <text evidence="1">Belongs to the small GTPase superfamily. Rho family.</text>
</comment>
<proteinExistence type="inferred from homology"/>
<keyword evidence="3" id="KW-0342">GTP-binding</keyword>
<accession>A0A9Q0LFX5</accession>
<dbReference type="PROSITE" id="PS51420">
    <property type="entry name" value="RHO"/>
    <property type="match status" value="1"/>
</dbReference>
<dbReference type="InterPro" id="IPR003578">
    <property type="entry name" value="Small_GTPase_Rho"/>
</dbReference>
<dbReference type="SMART" id="SM00173">
    <property type="entry name" value="RAS"/>
    <property type="match status" value="1"/>
</dbReference>
<dbReference type="OrthoDB" id="8830751at2759"/>
<dbReference type="InterPro" id="IPR001806">
    <property type="entry name" value="Small_GTPase"/>
</dbReference>
<dbReference type="PROSITE" id="PS51421">
    <property type="entry name" value="RAS"/>
    <property type="match status" value="1"/>
</dbReference>
<dbReference type="SMART" id="SM00175">
    <property type="entry name" value="RAB"/>
    <property type="match status" value="1"/>
</dbReference>
<dbReference type="FunFam" id="3.40.50.300:FF:001179">
    <property type="entry name" value="Rho family GTPase"/>
    <property type="match status" value="1"/>
</dbReference>
<dbReference type="Gene3D" id="3.40.50.300">
    <property type="entry name" value="P-loop containing nucleotide triphosphate hydrolases"/>
    <property type="match status" value="1"/>
</dbReference>
<dbReference type="Proteomes" id="UP001149090">
    <property type="component" value="Unassembled WGS sequence"/>
</dbReference>
<dbReference type="InterPro" id="IPR027417">
    <property type="entry name" value="P-loop_NTPase"/>
</dbReference>
<dbReference type="PANTHER" id="PTHR24072">
    <property type="entry name" value="RHO FAMILY GTPASE"/>
    <property type="match status" value="1"/>
</dbReference>
<dbReference type="GO" id="GO:0003924">
    <property type="term" value="F:GTPase activity"/>
    <property type="evidence" value="ECO:0007669"/>
    <property type="project" value="InterPro"/>
</dbReference>
<evidence type="ECO:0000256" key="1">
    <source>
        <dbReference type="ARBA" id="ARBA00010142"/>
    </source>
</evidence>
<dbReference type="PRINTS" id="PR00449">
    <property type="entry name" value="RASTRNSFRMNG"/>
</dbReference>
<gene>
    <name evidence="4" type="ORF">M0811_09492</name>
</gene>
<keyword evidence="5" id="KW-1185">Reference proteome</keyword>
<dbReference type="NCBIfam" id="TIGR00231">
    <property type="entry name" value="small_GTP"/>
    <property type="match status" value="1"/>
</dbReference>
<comment type="caution">
    <text evidence="4">The sequence shown here is derived from an EMBL/GenBank/DDBJ whole genome shotgun (WGS) entry which is preliminary data.</text>
</comment>
<evidence type="ECO:0000313" key="4">
    <source>
        <dbReference type="EMBL" id="KAJ5072112.1"/>
    </source>
</evidence>
<dbReference type="AlphaFoldDB" id="A0A9Q0LFX5"/>
<dbReference type="Pfam" id="PF00071">
    <property type="entry name" value="Ras"/>
    <property type="match status" value="1"/>
</dbReference>
<evidence type="ECO:0000256" key="2">
    <source>
        <dbReference type="ARBA" id="ARBA00022741"/>
    </source>
</evidence>
<dbReference type="InterPro" id="IPR005225">
    <property type="entry name" value="Small_GTP-bd"/>
</dbReference>
<evidence type="ECO:0000256" key="3">
    <source>
        <dbReference type="ARBA" id="ARBA00023134"/>
    </source>
</evidence>
<dbReference type="EMBL" id="JAPDFW010000082">
    <property type="protein sequence ID" value="KAJ5072112.1"/>
    <property type="molecule type" value="Genomic_DNA"/>
</dbReference>
<reference evidence="4" key="1">
    <citation type="submission" date="2022-10" db="EMBL/GenBank/DDBJ databases">
        <title>Novel sulphate-reducing endosymbionts in the free-living metamonad Anaeramoeba.</title>
        <authorList>
            <person name="Jerlstrom-Hultqvist J."/>
            <person name="Cepicka I."/>
            <person name="Gallot-Lavallee L."/>
            <person name="Salas-Leiva D."/>
            <person name="Curtis B.A."/>
            <person name="Zahonova K."/>
            <person name="Pipaliya S."/>
            <person name="Dacks J."/>
            <person name="Roger A.J."/>
        </authorList>
    </citation>
    <scope>NUCLEOTIDE SEQUENCE</scope>
    <source>
        <strain evidence="4">BMAN</strain>
    </source>
</reference>
<dbReference type="SMART" id="SM00174">
    <property type="entry name" value="RHO"/>
    <property type="match status" value="1"/>
</dbReference>
<protein>
    <submittedName>
        <fullName evidence="4">Uncharacterized protein</fullName>
    </submittedName>
</protein>
<dbReference type="GO" id="GO:0007264">
    <property type="term" value="P:small GTPase-mediated signal transduction"/>
    <property type="evidence" value="ECO:0007669"/>
    <property type="project" value="InterPro"/>
</dbReference>
<evidence type="ECO:0000313" key="5">
    <source>
        <dbReference type="Proteomes" id="UP001149090"/>
    </source>
</evidence>
<organism evidence="4 5">
    <name type="scientific">Anaeramoeba ignava</name>
    <name type="common">Anaerobic marine amoeba</name>
    <dbReference type="NCBI Taxonomy" id="1746090"/>
    <lineage>
        <taxon>Eukaryota</taxon>
        <taxon>Metamonada</taxon>
        <taxon>Anaeramoebidae</taxon>
        <taxon>Anaeramoeba</taxon>
    </lineage>
</organism>
<sequence length="190" mass="22038">MKSIKCVIIGDYLVGKAQTLFSYVREMFPGEYMPTIFENYVENMKIDETEVRLSLWDTTGQEDYDKLRTLSYLKTDVFIICFSFFLPSSFENVKQKWVPEINHFCPHAPIILLGSSFSFSDDKNDLPDFSENSHIISHKQAVELANDINAVKYLECFSLSQNSLKIVFDEAIRAVLDEKSERKRKSCFIL</sequence>
<dbReference type="GO" id="GO:0005525">
    <property type="term" value="F:GTP binding"/>
    <property type="evidence" value="ECO:0007669"/>
    <property type="project" value="UniProtKB-KW"/>
</dbReference>